<protein>
    <submittedName>
        <fullName evidence="2">Rhodanese-like domain-containing protein</fullName>
    </submittedName>
</protein>
<organism evidence="2 3">
    <name type="scientific">Clostridium bovifaecis</name>
    <dbReference type="NCBI Taxonomy" id="2184719"/>
    <lineage>
        <taxon>Bacteria</taxon>
        <taxon>Bacillati</taxon>
        <taxon>Bacillota</taxon>
        <taxon>Clostridia</taxon>
        <taxon>Eubacteriales</taxon>
        <taxon>Clostridiaceae</taxon>
        <taxon>Clostridium</taxon>
    </lineage>
</organism>
<dbReference type="CDD" id="cd00158">
    <property type="entry name" value="RHOD"/>
    <property type="match status" value="1"/>
</dbReference>
<dbReference type="PANTHER" id="PTHR43031:SF1">
    <property type="entry name" value="PYRIDINE NUCLEOTIDE-DISULPHIDE OXIDOREDUCTASE"/>
    <property type="match status" value="1"/>
</dbReference>
<dbReference type="Proteomes" id="UP000422764">
    <property type="component" value="Chromosome"/>
</dbReference>
<sequence length="136" mass="15266">MIYIIAVILLVGLFSGCGSRSVEINKEGTIEKKIIFSSITPEEAKKRLDSKEEIILIDVRSKEEYESGHIEGAMLIPVDTIEIEAEKKLKDKEVPIFVYCRSGNRSAIAANILASLEYKNVYDLGGINDWPYEIVK</sequence>
<evidence type="ECO:0000313" key="2">
    <source>
        <dbReference type="EMBL" id="QGU96854.1"/>
    </source>
</evidence>
<accession>A0A6I6F6L1</accession>
<dbReference type="EMBL" id="CP046522">
    <property type="protein sequence ID" value="QGU96854.1"/>
    <property type="molecule type" value="Genomic_DNA"/>
</dbReference>
<dbReference type="Pfam" id="PF00581">
    <property type="entry name" value="Rhodanese"/>
    <property type="match status" value="1"/>
</dbReference>
<dbReference type="SUPFAM" id="SSF52821">
    <property type="entry name" value="Rhodanese/Cell cycle control phosphatase"/>
    <property type="match status" value="1"/>
</dbReference>
<keyword evidence="3" id="KW-1185">Reference proteome</keyword>
<dbReference type="PROSITE" id="PS50206">
    <property type="entry name" value="RHODANESE_3"/>
    <property type="match status" value="1"/>
</dbReference>
<reference evidence="2 3" key="1">
    <citation type="submission" date="2019-12" db="EMBL/GenBank/DDBJ databases">
        <title>Genome sequenceing of Clostridium bovifaecis.</title>
        <authorList>
            <person name="Yao Y."/>
        </authorList>
    </citation>
    <scope>NUCLEOTIDE SEQUENCE [LARGE SCALE GENOMIC DNA]</scope>
    <source>
        <strain evidence="2 3">BXX</strain>
    </source>
</reference>
<dbReference type="Gene3D" id="3.40.250.10">
    <property type="entry name" value="Rhodanese-like domain"/>
    <property type="match status" value="1"/>
</dbReference>
<proteinExistence type="predicted"/>
<name>A0A6I6F6L1_9CLOT</name>
<evidence type="ECO:0000259" key="1">
    <source>
        <dbReference type="PROSITE" id="PS50206"/>
    </source>
</evidence>
<dbReference type="SMART" id="SM00450">
    <property type="entry name" value="RHOD"/>
    <property type="match status" value="1"/>
</dbReference>
<dbReference type="InterPro" id="IPR036873">
    <property type="entry name" value="Rhodanese-like_dom_sf"/>
</dbReference>
<gene>
    <name evidence="2" type="ORF">GOM49_12420</name>
</gene>
<evidence type="ECO:0000313" key="3">
    <source>
        <dbReference type="Proteomes" id="UP000422764"/>
    </source>
</evidence>
<dbReference type="InterPro" id="IPR050229">
    <property type="entry name" value="GlpE_sulfurtransferase"/>
</dbReference>
<dbReference type="InterPro" id="IPR001763">
    <property type="entry name" value="Rhodanese-like_dom"/>
</dbReference>
<dbReference type="AlphaFoldDB" id="A0A6I6F6L1"/>
<feature type="domain" description="Rhodanese" evidence="1">
    <location>
        <begin position="50"/>
        <end position="136"/>
    </location>
</feature>
<dbReference type="PANTHER" id="PTHR43031">
    <property type="entry name" value="FAD-DEPENDENT OXIDOREDUCTASE"/>
    <property type="match status" value="1"/>
</dbReference>